<dbReference type="SUPFAM" id="SSF52091">
    <property type="entry name" value="SpoIIaa-like"/>
    <property type="match status" value="1"/>
</dbReference>
<name>A0A372DR13_9GAMM</name>
<evidence type="ECO:0000313" key="3">
    <source>
        <dbReference type="Proteomes" id="UP000262917"/>
    </source>
</evidence>
<evidence type="ECO:0000259" key="1">
    <source>
        <dbReference type="Pfam" id="PF13466"/>
    </source>
</evidence>
<dbReference type="Proteomes" id="UP000262917">
    <property type="component" value="Unassembled WGS sequence"/>
</dbReference>
<sequence>MIEIPLQPDLGIEHVAELHTALLPHLEDAEPLALGGGEVRRVHTAGVQLLHAFVRDRAARGCATTITQPSPTLAQAARDLALAASLGLPSAEDAGETE</sequence>
<comment type="caution">
    <text evidence="2">The sequence shown here is derived from an EMBL/GenBank/DDBJ whole genome shotgun (WGS) entry which is preliminary data.</text>
</comment>
<dbReference type="Pfam" id="PF13466">
    <property type="entry name" value="STAS_2"/>
    <property type="match status" value="1"/>
</dbReference>
<organism evidence="2 3">
    <name type="scientific">Cognatiluteimonas weifangensis</name>
    <dbReference type="NCBI Taxonomy" id="2303539"/>
    <lineage>
        <taxon>Bacteria</taxon>
        <taxon>Pseudomonadati</taxon>
        <taxon>Pseudomonadota</taxon>
        <taxon>Gammaproteobacteria</taxon>
        <taxon>Lysobacterales</taxon>
        <taxon>Lysobacteraceae</taxon>
        <taxon>Cognatiluteimonas</taxon>
    </lineage>
</organism>
<proteinExistence type="predicted"/>
<dbReference type="AlphaFoldDB" id="A0A372DR13"/>
<protein>
    <submittedName>
        <fullName evidence="2">STAS domain-containing protein</fullName>
    </submittedName>
</protein>
<gene>
    <name evidence="2" type="ORF">D0Y53_02960</name>
</gene>
<dbReference type="InterPro" id="IPR058548">
    <property type="entry name" value="MlaB-like_STAS"/>
</dbReference>
<dbReference type="EMBL" id="QVPD01000002">
    <property type="protein sequence ID" value="RFP62028.1"/>
    <property type="molecule type" value="Genomic_DNA"/>
</dbReference>
<evidence type="ECO:0000313" key="2">
    <source>
        <dbReference type="EMBL" id="RFP62028.1"/>
    </source>
</evidence>
<dbReference type="OrthoDB" id="7068790at2"/>
<keyword evidence="3" id="KW-1185">Reference proteome</keyword>
<accession>A0A372DR13</accession>
<dbReference type="InterPro" id="IPR036513">
    <property type="entry name" value="STAS_dom_sf"/>
</dbReference>
<reference evidence="2 3" key="1">
    <citation type="submission" date="2018-08" db="EMBL/GenBank/DDBJ databases">
        <title>Lysobacter weifangensis sp. nov., a new member of the family 'Xanthomonadaceae', isolated from soil in a farmland.</title>
        <authorList>
            <person name="Zhao H."/>
        </authorList>
    </citation>
    <scope>NUCLEOTIDE SEQUENCE [LARGE SCALE GENOMIC DNA]</scope>
    <source>
        <strain evidence="2 3">WF-2</strain>
    </source>
</reference>
<feature type="domain" description="MlaB-like STAS" evidence="1">
    <location>
        <begin position="6"/>
        <end position="78"/>
    </location>
</feature>
<dbReference type="Gene3D" id="3.30.750.24">
    <property type="entry name" value="STAS domain"/>
    <property type="match status" value="1"/>
</dbReference>
<dbReference type="RefSeq" id="WP_117201703.1">
    <property type="nucleotide sequence ID" value="NZ_JBHTBK010000023.1"/>
</dbReference>